<reference evidence="1" key="1">
    <citation type="submission" date="2023-01" db="EMBL/GenBank/DDBJ databases">
        <authorList>
            <person name="Van Ghelder C."/>
            <person name="Rancurel C."/>
        </authorList>
    </citation>
    <scope>NUCLEOTIDE SEQUENCE</scope>
    <source>
        <strain evidence="1">CNCM I-4278</strain>
    </source>
</reference>
<dbReference type="AlphaFoldDB" id="A0A9W4UR26"/>
<dbReference type="Proteomes" id="UP001152607">
    <property type="component" value="Unassembled WGS sequence"/>
</dbReference>
<evidence type="ECO:0000313" key="2">
    <source>
        <dbReference type="Proteomes" id="UP001152607"/>
    </source>
</evidence>
<dbReference type="EMBL" id="CAOQHR010000009">
    <property type="protein sequence ID" value="CAI6339227.1"/>
    <property type="molecule type" value="Genomic_DNA"/>
</dbReference>
<organism evidence="1 2">
    <name type="scientific">Periconia digitata</name>
    <dbReference type="NCBI Taxonomy" id="1303443"/>
    <lineage>
        <taxon>Eukaryota</taxon>
        <taxon>Fungi</taxon>
        <taxon>Dikarya</taxon>
        <taxon>Ascomycota</taxon>
        <taxon>Pezizomycotina</taxon>
        <taxon>Dothideomycetes</taxon>
        <taxon>Pleosporomycetidae</taxon>
        <taxon>Pleosporales</taxon>
        <taxon>Massarineae</taxon>
        <taxon>Periconiaceae</taxon>
        <taxon>Periconia</taxon>
    </lineage>
</organism>
<comment type="caution">
    <text evidence="1">The sequence shown here is derived from an EMBL/GenBank/DDBJ whole genome shotgun (WGS) entry which is preliminary data.</text>
</comment>
<proteinExistence type="predicted"/>
<gene>
    <name evidence="1" type="ORF">PDIGIT_LOCUS12378</name>
</gene>
<protein>
    <submittedName>
        <fullName evidence="1">Uncharacterized protein</fullName>
    </submittedName>
</protein>
<sequence length="49" mass="5847">MFVQLALLRPASNNGYSGVISCYQTFQFPHRFRVTETRRNRIIRGWRDS</sequence>
<keyword evidence="2" id="KW-1185">Reference proteome</keyword>
<name>A0A9W4UR26_9PLEO</name>
<evidence type="ECO:0000313" key="1">
    <source>
        <dbReference type="EMBL" id="CAI6339227.1"/>
    </source>
</evidence>
<accession>A0A9W4UR26</accession>